<dbReference type="RefSeq" id="WP_100201610.1">
    <property type="nucleotide sequence ID" value="NZ_PGGW01000033.1"/>
</dbReference>
<gene>
    <name evidence="1" type="ORF">CUT44_08775</name>
</gene>
<proteinExistence type="predicted"/>
<evidence type="ECO:0000313" key="1">
    <source>
        <dbReference type="EMBL" id="PJE98138.1"/>
    </source>
</evidence>
<keyword evidence="2" id="KW-1185">Reference proteome</keyword>
<evidence type="ECO:0000313" key="2">
    <source>
        <dbReference type="Proteomes" id="UP000230407"/>
    </source>
</evidence>
<accession>A0A2M8M1Q6</accession>
<sequence length="345" mass="37768">MRDEKKGAASAGQAALTTDGRDLAAEVHYPPLDNGLDYLVSVVDHLRGEEVGRRELKYAVVHLQAAVECLLKYRLELEHWSLVFKNPGDAKRSKLDDGSLDSCTVDQTVTRLVNLAGVAIGPKEEKNLKDLAKLRNQLQHYGRPHDAKVNRYVIGANAVNVLEFLIHFVDSELLPRIGPPDGDTAASLARIREGLDEIRGYVAARMRRLRPDLDPVKSRTVTCWECDQFALAVGAGEGGYCFYCHQRRGPEDIALAYAYEVLGRTTWSAVSGGLDPVYWCPLCDVEALVRTVLTAADPENPVDLCFHCGETGSGMRECARCGKPFAAADEESACDDCLHAVIATG</sequence>
<organism evidence="1 2">
    <name type="scientific">Streptomyces carminius</name>
    <dbReference type="NCBI Taxonomy" id="2665496"/>
    <lineage>
        <taxon>Bacteria</taxon>
        <taxon>Bacillati</taxon>
        <taxon>Actinomycetota</taxon>
        <taxon>Actinomycetes</taxon>
        <taxon>Kitasatosporales</taxon>
        <taxon>Streptomycetaceae</taxon>
        <taxon>Streptomyces</taxon>
    </lineage>
</organism>
<comment type="caution">
    <text evidence="1">The sequence shown here is derived from an EMBL/GenBank/DDBJ whole genome shotgun (WGS) entry which is preliminary data.</text>
</comment>
<dbReference type="AlphaFoldDB" id="A0A2M8M1Q6"/>
<dbReference type="Proteomes" id="UP000230407">
    <property type="component" value="Unassembled WGS sequence"/>
</dbReference>
<dbReference type="EMBL" id="PGGW01000033">
    <property type="protein sequence ID" value="PJE98138.1"/>
    <property type="molecule type" value="Genomic_DNA"/>
</dbReference>
<reference evidence="1 2" key="1">
    <citation type="submission" date="2017-11" db="EMBL/GenBank/DDBJ databases">
        <title>Streptomyces carmine sp. nov., a novel actinomycete isolated from Sophora alopecuroides in Xinjiang, China.</title>
        <authorList>
            <person name="Wang Y."/>
            <person name="Luo X."/>
            <person name="Wan C."/>
            <person name="Zhang L."/>
        </authorList>
    </citation>
    <scope>NUCLEOTIDE SEQUENCE [LARGE SCALE GENOMIC DNA]</scope>
    <source>
        <strain evidence="1 2">TRM SA0054</strain>
    </source>
</reference>
<name>A0A2M8M1Q6_9ACTN</name>
<protein>
    <submittedName>
        <fullName evidence="1">Uncharacterized protein</fullName>
    </submittedName>
</protein>